<name>A0A1F6CEL8_9BACT</name>
<proteinExistence type="predicted"/>
<sequence length="121" mass="13383">MGSPLGLSSKRWKQFFVVCGIIALPFLFFSFVGGIKNEGGMVLFPTILTGFPWIFLYLLLPFDIPGFTSAGVPNAQGDLQVSTLHILLFLIPTFINIFLLFYILFHKEGNPDPVSAKPNST</sequence>
<comment type="caution">
    <text evidence="2">The sequence shown here is derived from an EMBL/GenBank/DDBJ whole genome shotgun (WGS) entry which is preliminary data.</text>
</comment>
<feature type="transmembrane region" description="Helical" evidence="1">
    <location>
        <begin position="82"/>
        <end position="105"/>
    </location>
</feature>
<dbReference type="AlphaFoldDB" id="A0A1F6CEL8"/>
<evidence type="ECO:0000313" key="3">
    <source>
        <dbReference type="Proteomes" id="UP000178344"/>
    </source>
</evidence>
<gene>
    <name evidence="2" type="ORF">A2671_01710</name>
</gene>
<protein>
    <submittedName>
        <fullName evidence="2">Uncharacterized protein</fullName>
    </submittedName>
</protein>
<evidence type="ECO:0000256" key="1">
    <source>
        <dbReference type="SAM" id="Phobius"/>
    </source>
</evidence>
<reference evidence="2 3" key="1">
    <citation type="journal article" date="2016" name="Nat. Commun.">
        <title>Thousands of microbial genomes shed light on interconnected biogeochemical processes in an aquifer system.</title>
        <authorList>
            <person name="Anantharaman K."/>
            <person name="Brown C.T."/>
            <person name="Hug L.A."/>
            <person name="Sharon I."/>
            <person name="Castelle C.J."/>
            <person name="Probst A.J."/>
            <person name="Thomas B.C."/>
            <person name="Singh A."/>
            <person name="Wilkins M.J."/>
            <person name="Karaoz U."/>
            <person name="Brodie E.L."/>
            <person name="Williams K.H."/>
            <person name="Hubbard S.S."/>
            <person name="Banfield J.F."/>
        </authorList>
    </citation>
    <scope>NUCLEOTIDE SEQUENCE [LARGE SCALE GENOMIC DNA]</scope>
</reference>
<feature type="transmembrane region" description="Helical" evidence="1">
    <location>
        <begin position="15"/>
        <end position="35"/>
    </location>
</feature>
<organism evidence="2 3">
    <name type="scientific">Candidatus Kaiserbacteria bacterium RIFCSPHIGHO2_01_FULL_49_13</name>
    <dbReference type="NCBI Taxonomy" id="1798477"/>
    <lineage>
        <taxon>Bacteria</taxon>
        <taxon>Candidatus Kaiseribacteriota</taxon>
    </lineage>
</organism>
<accession>A0A1F6CEL8</accession>
<keyword evidence="1" id="KW-1133">Transmembrane helix</keyword>
<feature type="transmembrane region" description="Helical" evidence="1">
    <location>
        <begin position="42"/>
        <end position="62"/>
    </location>
</feature>
<dbReference type="EMBL" id="MFKQ01000004">
    <property type="protein sequence ID" value="OGG47623.1"/>
    <property type="molecule type" value="Genomic_DNA"/>
</dbReference>
<keyword evidence="1" id="KW-0812">Transmembrane</keyword>
<keyword evidence="1" id="KW-0472">Membrane</keyword>
<evidence type="ECO:0000313" key="2">
    <source>
        <dbReference type="EMBL" id="OGG47623.1"/>
    </source>
</evidence>
<dbReference type="Proteomes" id="UP000178344">
    <property type="component" value="Unassembled WGS sequence"/>
</dbReference>